<dbReference type="EMBL" id="CATQJA010002695">
    <property type="protein sequence ID" value="CAJ0584445.1"/>
    <property type="molecule type" value="Genomic_DNA"/>
</dbReference>
<proteinExistence type="predicted"/>
<evidence type="ECO:0000256" key="1">
    <source>
        <dbReference type="SAM" id="MobiDB-lite"/>
    </source>
</evidence>
<comment type="caution">
    <text evidence="2">The sequence shown here is derived from an EMBL/GenBank/DDBJ whole genome shotgun (WGS) entry which is preliminary data.</text>
</comment>
<protein>
    <submittedName>
        <fullName evidence="2">Uncharacterized protein</fullName>
    </submittedName>
</protein>
<feature type="region of interest" description="Disordered" evidence="1">
    <location>
        <begin position="76"/>
        <end position="95"/>
    </location>
</feature>
<name>A0AA36DDU5_9BILA</name>
<accession>A0AA36DDU5</accession>
<gene>
    <name evidence="2" type="ORF">MSPICULIGERA_LOCUS22502</name>
</gene>
<sequence>MTFRVVSNSLILQNIPGYNQCERHLQKKLALIRQKNRSNSTVPPTQDENSTIPKEQIDNQLEDKNKPYGTIELQASNNANDRILNPSQHPTLSDGKLKHQLPPEMTMVSNKPLNQIHRRSKLEKMVAGKRWSKGTEKLRKGSKYHERKRARSRKKCFMFPGPKLRSKFATGRITPIIYALQRIQAFPSTGMAYRVWDPGGL</sequence>
<dbReference type="Proteomes" id="UP001177023">
    <property type="component" value="Unassembled WGS sequence"/>
</dbReference>
<feature type="region of interest" description="Disordered" evidence="1">
    <location>
        <begin position="34"/>
        <end position="63"/>
    </location>
</feature>
<feature type="compositionally biased region" description="Basic residues" evidence="1">
    <location>
        <begin position="140"/>
        <end position="152"/>
    </location>
</feature>
<dbReference type="AlphaFoldDB" id="A0AA36DDU5"/>
<feature type="non-terminal residue" evidence="2">
    <location>
        <position position="1"/>
    </location>
</feature>
<feature type="compositionally biased region" description="Polar residues" evidence="1">
    <location>
        <begin position="76"/>
        <end position="91"/>
    </location>
</feature>
<feature type="region of interest" description="Disordered" evidence="1">
    <location>
        <begin position="126"/>
        <end position="152"/>
    </location>
</feature>
<evidence type="ECO:0000313" key="2">
    <source>
        <dbReference type="EMBL" id="CAJ0584445.1"/>
    </source>
</evidence>
<keyword evidence="3" id="KW-1185">Reference proteome</keyword>
<evidence type="ECO:0000313" key="3">
    <source>
        <dbReference type="Proteomes" id="UP001177023"/>
    </source>
</evidence>
<reference evidence="2" key="1">
    <citation type="submission" date="2023-06" db="EMBL/GenBank/DDBJ databases">
        <authorList>
            <person name="Delattre M."/>
        </authorList>
    </citation>
    <scope>NUCLEOTIDE SEQUENCE</scope>
    <source>
        <strain evidence="2">AF72</strain>
    </source>
</reference>
<feature type="compositionally biased region" description="Polar residues" evidence="1">
    <location>
        <begin position="37"/>
        <end position="53"/>
    </location>
</feature>
<organism evidence="2 3">
    <name type="scientific">Mesorhabditis spiculigera</name>
    <dbReference type="NCBI Taxonomy" id="96644"/>
    <lineage>
        <taxon>Eukaryota</taxon>
        <taxon>Metazoa</taxon>
        <taxon>Ecdysozoa</taxon>
        <taxon>Nematoda</taxon>
        <taxon>Chromadorea</taxon>
        <taxon>Rhabditida</taxon>
        <taxon>Rhabditina</taxon>
        <taxon>Rhabditomorpha</taxon>
        <taxon>Rhabditoidea</taxon>
        <taxon>Rhabditidae</taxon>
        <taxon>Mesorhabditinae</taxon>
        <taxon>Mesorhabditis</taxon>
    </lineage>
</organism>